<dbReference type="GO" id="GO:0016787">
    <property type="term" value="F:hydrolase activity"/>
    <property type="evidence" value="ECO:0007669"/>
    <property type="project" value="UniProtKB-KW"/>
</dbReference>
<dbReference type="AlphaFoldDB" id="A0A0C9V5G3"/>
<dbReference type="GO" id="GO:0005975">
    <property type="term" value="P:carbohydrate metabolic process"/>
    <property type="evidence" value="ECO:0007669"/>
    <property type="project" value="InterPro"/>
</dbReference>
<feature type="region of interest" description="Disordered" evidence="1">
    <location>
        <begin position="1"/>
        <end position="57"/>
    </location>
</feature>
<feature type="compositionally biased region" description="Polar residues" evidence="1">
    <location>
        <begin position="134"/>
        <end position="147"/>
    </location>
</feature>
<dbReference type="OrthoDB" id="10036721at2759"/>
<sequence>MEMQGSDEGPAIAKNNPDNFEPFLLSPNSSSTKIEDPSADSSGVQPATSFDGAMLHPPAQPTRMISLQSAKFTLINYSISAIHLSRFQPSLCKDSIYISPHSFTITPPQLPLPPRPPLSSPPSPPPLPHPYSNERANTSQETLSPQRETQRYPYETDKEYFIRLDQIFKERVAAHHVYSQPMYHIRSGYSAHLSMPDLTENEVSQTTYNYSFVTEPPAVAREHKFTLHRRQNATTSSLRKIASAMNPLNILYKVQQWKSEKGEPDSTHTRSNSQEGASNESLVCWAYTDQTNTIPLHTGHQANSFVPSALGWLNNTTLGIAGPIIVDGAKCDRAVWPSDMGIAVPAQIVSMLDLIATKNALGTIFAATNSKIGAFPELGPPLPQLGSDTHHSHTHSSACTHTFFILATSTFSAPYGTTILSLLDTSTPVLTTRAYSTSVVQGTKLGLDKEDITSTQTRYTTGCVSRLFISLHLILNLHPATYNTLYVPSIGLFKGNNTDTTMYPEDGNSFAILYNLTMNDTQVQSISEGLTKNWNDLGPVTPELPGTITPFIAGFEVLFRYMLQDTRALDLMRRTWGFMLDTSSSMRSTLLEEFFANNSISYRSDHGYTFDAAYTSYSHGWSSGVTSALSFYVLGLEYEVNGGGLTLSGVSVEGIRRLRRWMWRVREMVRGLCYCRLGFGVGTLIMDGKALREVVRIVDGKGASQVLVGGGKHVVVARKG</sequence>
<feature type="compositionally biased region" description="Polar residues" evidence="1">
    <location>
        <begin position="39"/>
        <end position="48"/>
    </location>
</feature>
<dbReference type="Proteomes" id="UP000054279">
    <property type="component" value="Unassembled WGS sequence"/>
</dbReference>
<feature type="region of interest" description="Disordered" evidence="1">
    <location>
        <begin position="107"/>
        <end position="152"/>
    </location>
</feature>
<feature type="compositionally biased region" description="Pro residues" evidence="1">
    <location>
        <begin position="108"/>
        <end position="129"/>
    </location>
</feature>
<accession>A0A0C9V5G3</accession>
<evidence type="ECO:0000256" key="1">
    <source>
        <dbReference type="SAM" id="MobiDB-lite"/>
    </source>
</evidence>
<reference evidence="2 3" key="1">
    <citation type="submission" date="2014-06" db="EMBL/GenBank/DDBJ databases">
        <title>Evolutionary Origins and Diversification of the Mycorrhizal Mutualists.</title>
        <authorList>
            <consortium name="DOE Joint Genome Institute"/>
            <consortium name="Mycorrhizal Genomics Consortium"/>
            <person name="Kohler A."/>
            <person name="Kuo A."/>
            <person name="Nagy L.G."/>
            <person name="Floudas D."/>
            <person name="Copeland A."/>
            <person name="Barry K.W."/>
            <person name="Cichocki N."/>
            <person name="Veneault-Fourrey C."/>
            <person name="LaButti K."/>
            <person name="Lindquist E.A."/>
            <person name="Lipzen A."/>
            <person name="Lundell T."/>
            <person name="Morin E."/>
            <person name="Murat C."/>
            <person name="Riley R."/>
            <person name="Ohm R."/>
            <person name="Sun H."/>
            <person name="Tunlid A."/>
            <person name="Henrissat B."/>
            <person name="Grigoriev I.V."/>
            <person name="Hibbett D.S."/>
            <person name="Martin F."/>
        </authorList>
    </citation>
    <scope>NUCLEOTIDE SEQUENCE [LARGE SCALE GENOMIC DNA]</scope>
    <source>
        <strain evidence="2 3">SS14</strain>
    </source>
</reference>
<dbReference type="PANTHER" id="PTHR34987:SF6">
    <property type="entry name" value="ALPHA-L-RHAMNOSIDASE SIX-HAIRPIN GLYCOSIDASE DOMAIN-CONTAINING PROTEIN"/>
    <property type="match status" value="1"/>
</dbReference>
<dbReference type="SUPFAM" id="SSF48208">
    <property type="entry name" value="Six-hairpin glycosidases"/>
    <property type="match status" value="1"/>
</dbReference>
<keyword evidence="3" id="KW-1185">Reference proteome</keyword>
<protein>
    <submittedName>
        <fullName evidence="2">Glycoside hydrolase family 78 protein</fullName>
    </submittedName>
</protein>
<proteinExistence type="predicted"/>
<dbReference type="HOGENOM" id="CLU_384105_0_0_1"/>
<organism evidence="2 3">
    <name type="scientific">Sphaerobolus stellatus (strain SS14)</name>
    <dbReference type="NCBI Taxonomy" id="990650"/>
    <lineage>
        <taxon>Eukaryota</taxon>
        <taxon>Fungi</taxon>
        <taxon>Dikarya</taxon>
        <taxon>Basidiomycota</taxon>
        <taxon>Agaricomycotina</taxon>
        <taxon>Agaricomycetes</taxon>
        <taxon>Phallomycetidae</taxon>
        <taxon>Geastrales</taxon>
        <taxon>Sphaerobolaceae</taxon>
        <taxon>Sphaerobolus</taxon>
    </lineage>
</organism>
<evidence type="ECO:0000313" key="3">
    <source>
        <dbReference type="Proteomes" id="UP000054279"/>
    </source>
</evidence>
<dbReference type="InterPro" id="IPR008928">
    <property type="entry name" value="6-hairpin_glycosidase_sf"/>
</dbReference>
<name>A0A0C9V5G3_SPHS4</name>
<dbReference type="Gene3D" id="1.50.10.10">
    <property type="match status" value="1"/>
</dbReference>
<evidence type="ECO:0000313" key="2">
    <source>
        <dbReference type="EMBL" id="KIJ32740.1"/>
    </source>
</evidence>
<dbReference type="InterPro" id="IPR012341">
    <property type="entry name" value="6hp_glycosidase-like_sf"/>
</dbReference>
<dbReference type="EMBL" id="KN837222">
    <property type="protein sequence ID" value="KIJ32740.1"/>
    <property type="molecule type" value="Genomic_DNA"/>
</dbReference>
<keyword evidence="2" id="KW-0378">Hydrolase</keyword>
<gene>
    <name evidence="2" type="ORF">M422DRAFT_265374</name>
</gene>
<dbReference type="PANTHER" id="PTHR34987">
    <property type="entry name" value="C, PUTATIVE (AFU_ORTHOLOGUE AFUA_3G02880)-RELATED"/>
    <property type="match status" value="1"/>
</dbReference>